<evidence type="ECO:0000313" key="2">
    <source>
        <dbReference type="EMBL" id="PWA10631.1"/>
    </source>
</evidence>
<dbReference type="Proteomes" id="UP000245618">
    <property type="component" value="Unassembled WGS sequence"/>
</dbReference>
<dbReference type="AlphaFoldDB" id="A0A2U1JZJ2"/>
<dbReference type="RefSeq" id="WP_116761290.1">
    <property type="nucleotide sequence ID" value="NZ_QCZH01000003.1"/>
</dbReference>
<keyword evidence="3" id="KW-1185">Reference proteome</keyword>
<dbReference type="OrthoDB" id="680899at2"/>
<proteinExistence type="predicted"/>
<evidence type="ECO:0000313" key="3">
    <source>
        <dbReference type="Proteomes" id="UP000245618"/>
    </source>
</evidence>
<dbReference type="EMBL" id="QCZH01000003">
    <property type="protein sequence ID" value="PWA10631.1"/>
    <property type="molecule type" value="Genomic_DNA"/>
</dbReference>
<feature type="coiled-coil region" evidence="1">
    <location>
        <begin position="49"/>
        <end position="83"/>
    </location>
</feature>
<comment type="caution">
    <text evidence="2">The sequence shown here is derived from an EMBL/GenBank/DDBJ whole genome shotgun (WGS) entry which is preliminary data.</text>
</comment>
<keyword evidence="1" id="KW-0175">Coiled coil</keyword>
<organism evidence="2 3">
    <name type="scientific">Flavobacterium laiguense</name>
    <dbReference type="NCBI Taxonomy" id="2169409"/>
    <lineage>
        <taxon>Bacteria</taxon>
        <taxon>Pseudomonadati</taxon>
        <taxon>Bacteroidota</taxon>
        <taxon>Flavobacteriia</taxon>
        <taxon>Flavobacteriales</taxon>
        <taxon>Flavobacteriaceae</taxon>
        <taxon>Flavobacterium</taxon>
    </lineage>
</organism>
<reference evidence="2 3" key="1">
    <citation type="submission" date="2018-04" db="EMBL/GenBank/DDBJ databases">
        <title>Flavobacterium sp. nov., isolated from glacier ice.</title>
        <authorList>
            <person name="Liu Q."/>
            <person name="Xin Y.-H."/>
        </authorList>
    </citation>
    <scope>NUCLEOTIDE SEQUENCE [LARGE SCALE GENOMIC DNA]</scope>
    <source>
        <strain evidence="2 3">LB2P30</strain>
    </source>
</reference>
<gene>
    <name evidence="2" type="ORF">DB891_04255</name>
</gene>
<evidence type="ECO:0000256" key="1">
    <source>
        <dbReference type="SAM" id="Coils"/>
    </source>
</evidence>
<sequence>MNRIENLTLIDGNFSEVEAREILIPIFSSKINFHKIKNWSSQERYGEDDEIAQKRIPKLKNEIEKLQKILSEAKAKNKRLLVSSQINISLIDN</sequence>
<accession>A0A2U1JZJ2</accession>
<protein>
    <submittedName>
        <fullName evidence="2">Uncharacterized protein</fullName>
    </submittedName>
</protein>
<name>A0A2U1JZJ2_9FLAO</name>